<dbReference type="InterPro" id="IPR008201">
    <property type="entry name" value="HepT-like"/>
</dbReference>
<evidence type="ECO:0008006" key="8">
    <source>
        <dbReference type="Google" id="ProtNLM"/>
    </source>
</evidence>
<dbReference type="PANTHER" id="PTHR34139:SF1">
    <property type="entry name" value="RNASE MJ1380-RELATED"/>
    <property type="match status" value="1"/>
</dbReference>
<evidence type="ECO:0000313" key="7">
    <source>
        <dbReference type="EMBL" id="VEN72944.1"/>
    </source>
</evidence>
<dbReference type="GO" id="GO:0000166">
    <property type="term" value="F:nucleotide binding"/>
    <property type="evidence" value="ECO:0007669"/>
    <property type="project" value="UniProtKB-KW"/>
</dbReference>
<proteinExistence type="inferred from homology"/>
<dbReference type="GO" id="GO:0016787">
    <property type="term" value="F:hydrolase activity"/>
    <property type="evidence" value="ECO:0007669"/>
    <property type="project" value="UniProtKB-KW"/>
</dbReference>
<keyword evidence="2" id="KW-1277">Toxin-antitoxin system</keyword>
<dbReference type="InterPro" id="IPR037038">
    <property type="entry name" value="HepT-like_sf"/>
</dbReference>
<evidence type="ECO:0000256" key="4">
    <source>
        <dbReference type="ARBA" id="ARBA00022741"/>
    </source>
</evidence>
<dbReference type="EMBL" id="CAACVI010000001">
    <property type="protein sequence ID" value="VEN72944.1"/>
    <property type="molecule type" value="Genomic_DNA"/>
</dbReference>
<dbReference type="GO" id="GO:0004540">
    <property type="term" value="F:RNA nuclease activity"/>
    <property type="evidence" value="ECO:0007669"/>
    <property type="project" value="InterPro"/>
</dbReference>
<dbReference type="InterPro" id="IPR051813">
    <property type="entry name" value="HepT_RNase_toxin"/>
</dbReference>
<gene>
    <name evidence="7" type="ORF">EPICR_10446</name>
</gene>
<evidence type="ECO:0000256" key="1">
    <source>
        <dbReference type="ARBA" id="ARBA00022553"/>
    </source>
</evidence>
<dbReference type="AlphaFoldDB" id="A0A484HCQ9"/>
<dbReference type="Gene3D" id="1.20.120.580">
    <property type="entry name" value="bsu32300-like"/>
    <property type="match status" value="1"/>
</dbReference>
<organism evidence="7">
    <name type="scientific">uncultured Desulfobacteraceae bacterium</name>
    <dbReference type="NCBI Taxonomy" id="218296"/>
    <lineage>
        <taxon>Bacteria</taxon>
        <taxon>Pseudomonadati</taxon>
        <taxon>Thermodesulfobacteriota</taxon>
        <taxon>Desulfobacteria</taxon>
        <taxon>Desulfobacterales</taxon>
        <taxon>Desulfobacteraceae</taxon>
        <taxon>environmental samples</taxon>
    </lineage>
</organism>
<keyword evidence="4" id="KW-0547">Nucleotide-binding</keyword>
<comment type="similarity">
    <text evidence="6">Belongs to the HepT RNase toxin family.</text>
</comment>
<keyword evidence="1" id="KW-0597">Phosphoprotein</keyword>
<name>A0A484HCQ9_9BACT</name>
<keyword evidence="5" id="KW-0378">Hydrolase</keyword>
<reference evidence="7" key="1">
    <citation type="submission" date="2019-01" db="EMBL/GenBank/DDBJ databases">
        <authorList>
            <consortium name="Genoscope - CEA"/>
            <person name="William W."/>
        </authorList>
    </citation>
    <scope>NUCLEOTIDE SEQUENCE</scope>
    <source>
        <strain evidence="7">CR-1</strain>
    </source>
</reference>
<sequence length="112" mass="13270">MKKDKERIEDILEAIDRIERYFLKGREAFDADELIQIWMTHHIQTIGEAASRLSRELRDHHPDIPWSAIIGMRNILVHDYFGVDLEEVWSTVEKDIPQLKNEMTIILEEQAD</sequence>
<dbReference type="GO" id="GO:0110001">
    <property type="term" value="C:toxin-antitoxin complex"/>
    <property type="evidence" value="ECO:0007669"/>
    <property type="project" value="InterPro"/>
</dbReference>
<dbReference type="Pfam" id="PF01934">
    <property type="entry name" value="HepT-like"/>
    <property type="match status" value="1"/>
</dbReference>
<keyword evidence="3" id="KW-0540">Nuclease</keyword>
<protein>
    <recommendedName>
        <fullName evidence="8">Nucleotidyltransferase</fullName>
    </recommendedName>
</protein>
<accession>A0A484HCQ9</accession>
<dbReference type="PANTHER" id="PTHR34139">
    <property type="entry name" value="UPF0331 PROTEIN MJ0127"/>
    <property type="match status" value="1"/>
</dbReference>
<evidence type="ECO:0000256" key="2">
    <source>
        <dbReference type="ARBA" id="ARBA00022649"/>
    </source>
</evidence>
<evidence type="ECO:0000256" key="6">
    <source>
        <dbReference type="ARBA" id="ARBA00024207"/>
    </source>
</evidence>
<evidence type="ECO:0000256" key="5">
    <source>
        <dbReference type="ARBA" id="ARBA00022801"/>
    </source>
</evidence>
<evidence type="ECO:0000256" key="3">
    <source>
        <dbReference type="ARBA" id="ARBA00022722"/>
    </source>
</evidence>